<dbReference type="EMBL" id="AP017928">
    <property type="protein sequence ID" value="BBA37405.1"/>
    <property type="molecule type" value="Genomic_DNA"/>
</dbReference>
<keyword evidence="10" id="KW-1185">Reference proteome</keyword>
<dbReference type="GO" id="GO:0009435">
    <property type="term" value="P:NAD+ biosynthetic process"/>
    <property type="evidence" value="ECO:0007669"/>
    <property type="project" value="UniProtKB-UniPathway"/>
</dbReference>
<comment type="catalytic activity">
    <reaction evidence="7">
        <text>deamido-NAD(+) + NH4(+) + ATP = AMP + diphosphate + NAD(+) + H(+)</text>
        <dbReference type="Rhea" id="RHEA:21188"/>
        <dbReference type="ChEBI" id="CHEBI:15378"/>
        <dbReference type="ChEBI" id="CHEBI:28938"/>
        <dbReference type="ChEBI" id="CHEBI:30616"/>
        <dbReference type="ChEBI" id="CHEBI:33019"/>
        <dbReference type="ChEBI" id="CHEBI:57540"/>
        <dbReference type="ChEBI" id="CHEBI:58437"/>
        <dbReference type="ChEBI" id="CHEBI:456215"/>
        <dbReference type="EC" id="6.3.1.5"/>
    </reaction>
</comment>
<feature type="domain" description="NAD/GMP synthase" evidence="8">
    <location>
        <begin position="1"/>
        <end position="151"/>
    </location>
</feature>
<evidence type="ECO:0000256" key="4">
    <source>
        <dbReference type="ARBA" id="ARBA00022840"/>
    </source>
</evidence>
<dbReference type="Gene3D" id="3.40.50.620">
    <property type="entry name" value="HUPs"/>
    <property type="match status" value="1"/>
</dbReference>
<dbReference type="GO" id="GO:0008795">
    <property type="term" value="F:NAD+ synthase activity"/>
    <property type="evidence" value="ECO:0007669"/>
    <property type="project" value="UniProtKB-EC"/>
</dbReference>
<dbReference type="AlphaFoldDB" id="A0A250L0J5"/>
<dbReference type="NCBIfam" id="TIGR00552">
    <property type="entry name" value="nadE"/>
    <property type="match status" value="1"/>
</dbReference>
<evidence type="ECO:0000256" key="6">
    <source>
        <dbReference type="RuleBase" id="RU003811"/>
    </source>
</evidence>
<dbReference type="GO" id="GO:0003952">
    <property type="term" value="F:NAD+ synthase (glutamine-hydrolyzing) activity"/>
    <property type="evidence" value="ECO:0007669"/>
    <property type="project" value="InterPro"/>
</dbReference>
<evidence type="ECO:0000313" key="9">
    <source>
        <dbReference type="EMBL" id="BBA37405.1"/>
    </source>
</evidence>
<sequence length="186" mass="20705">MQAHIRGRILMEYANHFGHLLLTTGNKSEMSVGYATLYGDMSRGLNLIGDLWKTDVYALAEHLNEVAGRDVIPRAVIEKAPSAELADGQRGEDSLPPYPVLDALLKLILEPDLLTVDERAEALALAGKASPDVQQKVVRMVKYAEFKRRQAPPIIRVHRRAFGFGRRMPLAQRFVPDAADIVRNHG</sequence>
<dbReference type="KEGG" id="mmai:sS8_5488"/>
<dbReference type="Pfam" id="PF02540">
    <property type="entry name" value="NAD_synthase"/>
    <property type="match status" value="1"/>
</dbReference>
<dbReference type="InterPro" id="IPR022310">
    <property type="entry name" value="NAD/GMP_synthase"/>
</dbReference>
<reference evidence="9 10" key="1">
    <citation type="submission" date="2016-12" db="EMBL/GenBank/DDBJ databases">
        <title>Genome sequencing of Methylocaldum marinum.</title>
        <authorList>
            <person name="Takeuchi M."/>
            <person name="Kamagata Y."/>
            <person name="Hiraoka S."/>
            <person name="Oshima K."/>
            <person name="Hattori M."/>
            <person name="Iwasaki W."/>
        </authorList>
    </citation>
    <scope>NUCLEOTIDE SEQUENCE [LARGE SCALE GENOMIC DNA]</scope>
    <source>
        <strain evidence="9 10">S8</strain>
    </source>
</reference>
<evidence type="ECO:0000259" key="8">
    <source>
        <dbReference type="Pfam" id="PF02540"/>
    </source>
</evidence>
<evidence type="ECO:0000256" key="5">
    <source>
        <dbReference type="ARBA" id="ARBA00023027"/>
    </source>
</evidence>
<dbReference type="EC" id="6.3.1.5" evidence="7"/>
<keyword evidence="3 6" id="KW-0547">Nucleotide-binding</keyword>
<dbReference type="GO" id="GO:0005524">
    <property type="term" value="F:ATP binding"/>
    <property type="evidence" value="ECO:0007669"/>
    <property type="project" value="UniProtKB-KW"/>
</dbReference>
<proteinExistence type="inferred from homology"/>
<dbReference type="PANTHER" id="PTHR23090">
    <property type="entry name" value="NH 3 /GLUTAMINE-DEPENDENT NAD + SYNTHETASE"/>
    <property type="match status" value="1"/>
</dbReference>
<dbReference type="GO" id="GO:0005737">
    <property type="term" value="C:cytoplasm"/>
    <property type="evidence" value="ECO:0007669"/>
    <property type="project" value="InterPro"/>
</dbReference>
<name>A0A250L0J5_9GAMM</name>
<evidence type="ECO:0000313" key="10">
    <source>
        <dbReference type="Proteomes" id="UP000266313"/>
    </source>
</evidence>
<dbReference type="GO" id="GO:0004359">
    <property type="term" value="F:glutaminase activity"/>
    <property type="evidence" value="ECO:0007669"/>
    <property type="project" value="InterPro"/>
</dbReference>
<dbReference type="InterPro" id="IPR003694">
    <property type="entry name" value="NAD_synthase"/>
</dbReference>
<dbReference type="UniPathway" id="UPA00253">
    <property type="reaction ID" value="UER00333"/>
</dbReference>
<keyword evidence="4 6" id="KW-0067">ATP-binding</keyword>
<dbReference type="RefSeq" id="WP_232020453.1">
    <property type="nucleotide sequence ID" value="NZ_AP017928.1"/>
</dbReference>
<dbReference type="Proteomes" id="UP000266313">
    <property type="component" value="Chromosome"/>
</dbReference>
<comment type="similarity">
    <text evidence="6">Belongs to the NAD synthetase family.</text>
</comment>
<evidence type="ECO:0000256" key="2">
    <source>
        <dbReference type="ARBA" id="ARBA00022598"/>
    </source>
</evidence>
<comment type="pathway">
    <text evidence="1">Cofactor biosynthesis; NAD(+) biosynthesis.</text>
</comment>
<evidence type="ECO:0000256" key="3">
    <source>
        <dbReference type="ARBA" id="ARBA00022741"/>
    </source>
</evidence>
<keyword evidence="2 6" id="KW-0436">Ligase</keyword>
<accession>A0A250L0J5</accession>
<gene>
    <name evidence="9" type="ORF">sS8_5488</name>
</gene>
<keyword evidence="5 6" id="KW-0520">NAD</keyword>
<dbReference type="CDD" id="cd00553">
    <property type="entry name" value="NAD_synthase"/>
    <property type="match status" value="1"/>
</dbReference>
<evidence type="ECO:0000256" key="1">
    <source>
        <dbReference type="ARBA" id="ARBA00004790"/>
    </source>
</evidence>
<organism evidence="9 10">
    <name type="scientific">Methylocaldum marinum</name>
    <dbReference type="NCBI Taxonomy" id="1432792"/>
    <lineage>
        <taxon>Bacteria</taxon>
        <taxon>Pseudomonadati</taxon>
        <taxon>Pseudomonadota</taxon>
        <taxon>Gammaproteobacteria</taxon>
        <taxon>Methylococcales</taxon>
        <taxon>Methylococcaceae</taxon>
        <taxon>Methylocaldum</taxon>
    </lineage>
</organism>
<protein>
    <recommendedName>
        <fullName evidence="7">NH(3)-dependent NAD(+) synthetase</fullName>
        <ecNumber evidence="7">6.3.1.5</ecNumber>
    </recommendedName>
</protein>
<dbReference type="InterPro" id="IPR014729">
    <property type="entry name" value="Rossmann-like_a/b/a_fold"/>
</dbReference>
<dbReference type="PANTHER" id="PTHR23090:SF9">
    <property type="entry name" value="GLUTAMINE-DEPENDENT NAD(+) SYNTHETASE"/>
    <property type="match status" value="1"/>
</dbReference>
<evidence type="ECO:0000256" key="7">
    <source>
        <dbReference type="RuleBase" id="RU003812"/>
    </source>
</evidence>
<dbReference type="SUPFAM" id="SSF52402">
    <property type="entry name" value="Adenine nucleotide alpha hydrolases-like"/>
    <property type="match status" value="1"/>
</dbReference>